<evidence type="ECO:0000313" key="1">
    <source>
        <dbReference type="EMBL" id="KAK8866682.1"/>
    </source>
</evidence>
<name>A0ABR2IQ49_9EUKA</name>
<proteinExistence type="predicted"/>
<dbReference type="Proteomes" id="UP001470230">
    <property type="component" value="Unassembled WGS sequence"/>
</dbReference>
<sequence>MFEDKNKNAFTTASTRFVLDFPRLNSRFYPSPSNLNSKILTGSSNQKEMTMISPYDIEESSFSIIDIEKTETNHPSRVHFITTEKNEYKFAKDKKNENHAQIILKKDFLSIKGKKRSKTSTLLNKSLKCSINFNNHSTNKMIGTNPTTENK</sequence>
<evidence type="ECO:0000313" key="2">
    <source>
        <dbReference type="Proteomes" id="UP001470230"/>
    </source>
</evidence>
<organism evidence="1 2">
    <name type="scientific">Tritrichomonas musculus</name>
    <dbReference type="NCBI Taxonomy" id="1915356"/>
    <lineage>
        <taxon>Eukaryota</taxon>
        <taxon>Metamonada</taxon>
        <taxon>Parabasalia</taxon>
        <taxon>Tritrichomonadida</taxon>
        <taxon>Tritrichomonadidae</taxon>
        <taxon>Tritrichomonas</taxon>
    </lineage>
</organism>
<comment type="caution">
    <text evidence="1">The sequence shown here is derived from an EMBL/GenBank/DDBJ whole genome shotgun (WGS) entry which is preliminary data.</text>
</comment>
<protein>
    <submittedName>
        <fullName evidence="1">Uncharacterized protein</fullName>
    </submittedName>
</protein>
<keyword evidence="2" id="KW-1185">Reference proteome</keyword>
<reference evidence="1 2" key="1">
    <citation type="submission" date="2024-04" db="EMBL/GenBank/DDBJ databases">
        <title>Tritrichomonas musculus Genome.</title>
        <authorList>
            <person name="Alves-Ferreira E."/>
            <person name="Grigg M."/>
            <person name="Lorenzi H."/>
            <person name="Galac M."/>
        </authorList>
    </citation>
    <scope>NUCLEOTIDE SEQUENCE [LARGE SCALE GENOMIC DNA]</scope>
    <source>
        <strain evidence="1 2">EAF2021</strain>
    </source>
</reference>
<dbReference type="EMBL" id="JAPFFF010000015">
    <property type="protein sequence ID" value="KAK8866682.1"/>
    <property type="molecule type" value="Genomic_DNA"/>
</dbReference>
<gene>
    <name evidence="1" type="ORF">M9Y10_009649</name>
</gene>
<accession>A0ABR2IQ49</accession>